<evidence type="ECO:0000259" key="16">
    <source>
        <dbReference type="PROSITE" id="PS50011"/>
    </source>
</evidence>
<dbReference type="EC" id="2.7.11.1" evidence="4"/>
<dbReference type="Proteomes" id="UP000276991">
    <property type="component" value="Unassembled WGS sequence"/>
</dbReference>
<keyword evidence="10" id="KW-0418">Kinase</keyword>
<dbReference type="GO" id="GO:0035556">
    <property type="term" value="P:intracellular signal transduction"/>
    <property type="evidence" value="ECO:0007669"/>
    <property type="project" value="TreeGrafter"/>
</dbReference>
<dbReference type="SUPFAM" id="SSF56112">
    <property type="entry name" value="Protein kinase-like (PK-like)"/>
    <property type="match status" value="1"/>
</dbReference>
<dbReference type="InterPro" id="IPR015022">
    <property type="entry name" value="MAST_pre-PK_dom"/>
</dbReference>
<keyword evidence="6" id="KW-0723">Serine/threonine-protein kinase</keyword>
<keyword evidence="5" id="KW-0963">Cytoplasm</keyword>
<keyword evidence="7" id="KW-0597">Phosphoprotein</keyword>
<dbReference type="SUPFAM" id="SSF140482">
    <property type="entry name" value="MAST3 pre-PK domain-like"/>
    <property type="match status" value="1"/>
</dbReference>
<dbReference type="Pfam" id="PF08926">
    <property type="entry name" value="DUF1908"/>
    <property type="match status" value="2"/>
</dbReference>
<comment type="catalytic activity">
    <reaction evidence="13">
        <text>L-threonyl-[protein] + ATP = O-phospho-L-threonyl-[protein] + ADP + H(+)</text>
        <dbReference type="Rhea" id="RHEA:46608"/>
        <dbReference type="Rhea" id="RHEA-COMP:11060"/>
        <dbReference type="Rhea" id="RHEA-COMP:11605"/>
        <dbReference type="ChEBI" id="CHEBI:15378"/>
        <dbReference type="ChEBI" id="CHEBI:30013"/>
        <dbReference type="ChEBI" id="CHEBI:30616"/>
        <dbReference type="ChEBI" id="CHEBI:61977"/>
        <dbReference type="ChEBI" id="CHEBI:456216"/>
        <dbReference type="EC" id="2.7.11.1"/>
    </reaction>
</comment>
<dbReference type="PROSITE" id="PS51285">
    <property type="entry name" value="AGC_KINASE_CTER"/>
    <property type="match status" value="1"/>
</dbReference>
<evidence type="ECO:0000259" key="18">
    <source>
        <dbReference type="PROSITE" id="PS51285"/>
    </source>
</evidence>
<proteinExistence type="inferred from homology"/>
<evidence type="ECO:0000256" key="5">
    <source>
        <dbReference type="ARBA" id="ARBA00022490"/>
    </source>
</evidence>
<gene>
    <name evidence="19" type="ORF">NAV_LOCUS2901</name>
</gene>
<feature type="domain" description="AGC-kinase C-terminal" evidence="18">
    <location>
        <begin position="871"/>
        <end position="935"/>
    </location>
</feature>
<feature type="compositionally biased region" description="Polar residues" evidence="15">
    <location>
        <begin position="26"/>
        <end position="35"/>
    </location>
</feature>
<dbReference type="InterPro" id="IPR050236">
    <property type="entry name" value="Ser_Thr_kinase_AGC"/>
</dbReference>
<feature type="compositionally biased region" description="Polar residues" evidence="15">
    <location>
        <begin position="1415"/>
        <end position="1431"/>
    </location>
</feature>
<dbReference type="GO" id="GO:0005524">
    <property type="term" value="F:ATP binding"/>
    <property type="evidence" value="ECO:0007669"/>
    <property type="project" value="UniProtKB-KW"/>
</dbReference>
<keyword evidence="11" id="KW-0067">ATP-binding</keyword>
<feature type="domain" description="PDZ" evidence="17">
    <location>
        <begin position="1154"/>
        <end position="1243"/>
    </location>
</feature>
<dbReference type="GO" id="GO:0005737">
    <property type="term" value="C:cytoplasm"/>
    <property type="evidence" value="ECO:0007669"/>
    <property type="project" value="UniProtKB-SubCell"/>
</dbReference>
<evidence type="ECO:0000256" key="4">
    <source>
        <dbReference type="ARBA" id="ARBA00012513"/>
    </source>
</evidence>
<dbReference type="OrthoDB" id="10070999at2759"/>
<evidence type="ECO:0000256" key="15">
    <source>
        <dbReference type="SAM" id="MobiDB-lite"/>
    </source>
</evidence>
<organism evidence="19 20">
    <name type="scientific">Acanthocheilonema viteae</name>
    <name type="common">Filarial nematode worm</name>
    <name type="synonym">Dipetalonema viteae</name>
    <dbReference type="NCBI Taxonomy" id="6277"/>
    <lineage>
        <taxon>Eukaryota</taxon>
        <taxon>Metazoa</taxon>
        <taxon>Ecdysozoa</taxon>
        <taxon>Nematoda</taxon>
        <taxon>Chromadorea</taxon>
        <taxon>Rhabditida</taxon>
        <taxon>Spirurina</taxon>
        <taxon>Spiruromorpha</taxon>
        <taxon>Filarioidea</taxon>
        <taxon>Onchocercidae</taxon>
        <taxon>Acanthocheilonema</taxon>
    </lineage>
</organism>
<dbReference type="GO" id="GO:0000287">
    <property type="term" value="F:magnesium ion binding"/>
    <property type="evidence" value="ECO:0007669"/>
    <property type="project" value="InterPro"/>
</dbReference>
<evidence type="ECO:0000313" key="20">
    <source>
        <dbReference type="Proteomes" id="UP000276991"/>
    </source>
</evidence>
<dbReference type="InterPro" id="IPR000961">
    <property type="entry name" value="AGC-kinase_C"/>
</dbReference>
<dbReference type="FunFam" id="2.30.42.10:FF:000008">
    <property type="entry name" value="microtubule-associated serine/threonine-protein kinase 4 isoform X2"/>
    <property type="match status" value="1"/>
</dbReference>
<feature type="region of interest" description="Disordered" evidence="15">
    <location>
        <begin position="1274"/>
        <end position="1319"/>
    </location>
</feature>
<dbReference type="PROSITE" id="PS50011">
    <property type="entry name" value="PROTEIN_KINASE_DOM"/>
    <property type="match status" value="1"/>
</dbReference>
<evidence type="ECO:0000313" key="19">
    <source>
        <dbReference type="EMBL" id="VBB28071.1"/>
    </source>
</evidence>
<dbReference type="FunFam" id="1.20.1480.20:FF:000001">
    <property type="entry name" value="microtubule-associated serine/threonine-protein kinase 4 isoform X1"/>
    <property type="match status" value="1"/>
</dbReference>
<dbReference type="PROSITE" id="PS50106">
    <property type="entry name" value="PDZ"/>
    <property type="match status" value="1"/>
</dbReference>
<dbReference type="InterPro" id="IPR001478">
    <property type="entry name" value="PDZ"/>
</dbReference>
<dbReference type="InterPro" id="IPR000719">
    <property type="entry name" value="Prot_kinase_dom"/>
</dbReference>
<feature type="region of interest" description="Disordered" evidence="15">
    <location>
        <begin position="1415"/>
        <end position="1437"/>
    </location>
</feature>
<evidence type="ECO:0000256" key="14">
    <source>
        <dbReference type="ARBA" id="ARBA00048679"/>
    </source>
</evidence>
<name>A0A498S8U3_ACAVI</name>
<dbReference type="SMART" id="SM00228">
    <property type="entry name" value="PDZ"/>
    <property type="match status" value="1"/>
</dbReference>
<sequence length="1437" mass="159080">MSDSNWPNELPKKGTSHGEHEKSWAEKNSQPVCSPQCSGFTDTHITFRKKIPAVMSSPVDSPHSLLLSPILLRPIRSLSTQNNFYGLPSEYDEEHRLSRQKYQLPRTFTSKGGIVLGAKTAVDRGSADNSESRFLMQVSHKRGRRLSGMFSQKSIDSSCSNHVATLGNLVRMRNSSLGHSDPQISASVQSFSVRLRKKDGNNLSYSSINSLGCRRSLNASASPILARRCRSPNRFAVFPFSHAKTNPVIVPLRTNGSRTIPLASVQDNRRWSVASLPSSSGYGTPGSNSAFSSEYSSQEQLCDILTDLRLSSAEGSNEDFPGQNRPRSRSLTSSVNFGSESTCSIVVHKTIYKERFPKAKKQMEEQLTQLIDENAALSDIASLDTLRPESLCLEDAWNSSPNTSLSSLISRRSMMADNLESDPRMRLISDGATRFLHHQIIEVANDCLSKSKDDLTNASYFSEISQRLEAVVAEAHKKTSPESFAFLSKMVKHVLMIISRPARILECLEFDPDQFYHLLQETEGAVREQLGAGNARVPDLPQYIISKLGLNKNLMSESTVDISKVKHSSVFDEETRLVECERDLCERRPPSEDDYETIRLISNGAYGAVYLVRHKETRQRFALKRMKKQTLLMRNQVNQVYAERDILTFTDNPFVVSFYGSFETRHHLCMLMEYVEGGDCAALLKKAGTLPLDTARLYVAETVLAIDYLHSYGIVHRDLKPDNLLITALGHIKLTDFGLSKIGLMNRATLLCENYTDISDTQQFTDKQLCGTPEYIAPEVILRQGYGKPVDWWALGIILYEFLIGIVPFIADTPEHLFAKIVNEEIEFPEGEEALPIEAESLIKRLLEKDPVERLGSVGGAQQLMNDSFFGDLNFKSLLRQKAEFVPQLEGEEDTSYFDARTDRYNHDVDSGDEDNTPMFGSFDTASPRHSVISPESINVAQATSSDGVKIRSDSISVSRQLSGDFCENKMDIKYDCPLPATVLLRRCFSSQLQNNLFTSSSGMNETGDLNTVGLSADSSVDVFSSSEYSRSVSTTDGYQNQRSNIVTSPLPSFSVTCEPDTTTISLCDKKLSPVTESRPASDLTAFDSGRIDEAVSEHDRTLQLEIPMQSSSLITQHSPAGSASSASSFDGISSNPLINSTSITEQNFLLKAPIIIKKGPKGFGFTIRSVRVYLGEQSDYYTIEHLVTKVEEGSPAYESGIRPNDLITHVHSQPVSNLTHPQLLHRLLAYGNELSLKTTPLSSTSIREGAPRRTVGKLAKKKLRKPQHRVQLEKKTRKSSLLRRLSGKRASNDIIPGSSSQKQTFMPRSASSQDGIQLSSTTASSSTLAVVSTVGSNGSMFKRLSDVSLPIKKEEKVISASPLALTCTNRPSTLQGLKHKMAGMAHNLTTRKQISTPVAVSPLARDEIAFISRSPSPSQLSRNASYTKLQKMQPEA</sequence>
<dbReference type="EMBL" id="UPTC01000337">
    <property type="protein sequence ID" value="VBB28071.1"/>
    <property type="molecule type" value="Genomic_DNA"/>
</dbReference>
<keyword evidence="9" id="KW-0547">Nucleotide-binding</keyword>
<comment type="similarity">
    <text evidence="3">Belongs to the protein kinase superfamily. AGC Ser/Thr protein kinase family.</text>
</comment>
<evidence type="ECO:0000256" key="12">
    <source>
        <dbReference type="ARBA" id="ARBA00022842"/>
    </source>
</evidence>
<dbReference type="GO" id="GO:0004674">
    <property type="term" value="F:protein serine/threonine kinase activity"/>
    <property type="evidence" value="ECO:0007669"/>
    <property type="project" value="UniProtKB-KW"/>
</dbReference>
<evidence type="ECO:0000259" key="17">
    <source>
        <dbReference type="PROSITE" id="PS50106"/>
    </source>
</evidence>
<comment type="subcellular location">
    <subcellularLocation>
        <location evidence="2">Cytoplasm</location>
    </subcellularLocation>
</comment>
<dbReference type="InterPro" id="IPR036034">
    <property type="entry name" value="PDZ_sf"/>
</dbReference>
<dbReference type="Gene3D" id="2.30.42.10">
    <property type="match status" value="1"/>
</dbReference>
<dbReference type="Gene3D" id="1.20.1480.20">
    <property type="entry name" value="MAST3 pre-PK domain-like"/>
    <property type="match status" value="1"/>
</dbReference>
<evidence type="ECO:0000256" key="3">
    <source>
        <dbReference type="ARBA" id="ARBA00009903"/>
    </source>
</evidence>
<dbReference type="PROSITE" id="PS00108">
    <property type="entry name" value="PROTEIN_KINASE_ST"/>
    <property type="match status" value="1"/>
</dbReference>
<dbReference type="STRING" id="6277.A0A498S8U3"/>
<dbReference type="SUPFAM" id="SSF50156">
    <property type="entry name" value="PDZ domain-like"/>
    <property type="match status" value="1"/>
</dbReference>
<dbReference type="FunFam" id="3.30.200.20:FF:000012">
    <property type="entry name" value="microtubule-associated serine/threonine-protein kinase 2 isoform X1"/>
    <property type="match status" value="1"/>
</dbReference>
<accession>A0A498S8U3</accession>
<dbReference type="Gene3D" id="1.10.510.10">
    <property type="entry name" value="Transferase(Phosphotransferase) domain 1"/>
    <property type="match status" value="1"/>
</dbReference>
<dbReference type="InterPro" id="IPR008271">
    <property type="entry name" value="Ser/Thr_kinase_AS"/>
</dbReference>
<dbReference type="PANTHER" id="PTHR24356:SF414">
    <property type="entry name" value="NON-SPECIFIC SERINE_THREONINE PROTEIN KINASE"/>
    <property type="match status" value="1"/>
</dbReference>
<dbReference type="FunFam" id="1.10.510.10:FF:000012">
    <property type="entry name" value="microtubule-associated serine/threonine-protein kinase 2 isoform X1"/>
    <property type="match status" value="1"/>
</dbReference>
<dbReference type="InterPro" id="IPR023142">
    <property type="entry name" value="MAST_pre-PK_dom_sf"/>
</dbReference>
<feature type="region of interest" description="Disordered" evidence="15">
    <location>
        <begin position="1"/>
        <end position="35"/>
    </location>
</feature>
<evidence type="ECO:0000256" key="7">
    <source>
        <dbReference type="ARBA" id="ARBA00022553"/>
    </source>
</evidence>
<evidence type="ECO:0000256" key="8">
    <source>
        <dbReference type="ARBA" id="ARBA00022679"/>
    </source>
</evidence>
<feature type="compositionally biased region" description="Basic and acidic residues" evidence="15">
    <location>
        <begin position="10"/>
        <end position="25"/>
    </location>
</feature>
<dbReference type="Pfam" id="PF00595">
    <property type="entry name" value="PDZ"/>
    <property type="match status" value="1"/>
</dbReference>
<evidence type="ECO:0000256" key="11">
    <source>
        <dbReference type="ARBA" id="ARBA00022840"/>
    </source>
</evidence>
<evidence type="ECO:0000256" key="2">
    <source>
        <dbReference type="ARBA" id="ARBA00004496"/>
    </source>
</evidence>
<dbReference type="InterPro" id="IPR011009">
    <property type="entry name" value="Kinase-like_dom_sf"/>
</dbReference>
<evidence type="ECO:0000256" key="13">
    <source>
        <dbReference type="ARBA" id="ARBA00047899"/>
    </source>
</evidence>
<dbReference type="SMART" id="SM00220">
    <property type="entry name" value="S_TKc"/>
    <property type="match status" value="1"/>
</dbReference>
<evidence type="ECO:0000256" key="9">
    <source>
        <dbReference type="ARBA" id="ARBA00022741"/>
    </source>
</evidence>
<evidence type="ECO:0000256" key="6">
    <source>
        <dbReference type="ARBA" id="ARBA00022527"/>
    </source>
</evidence>
<protein>
    <recommendedName>
        <fullName evidence="4">non-specific serine/threonine protein kinase</fullName>
        <ecNumber evidence="4">2.7.11.1</ecNumber>
    </recommendedName>
</protein>
<keyword evidence="12" id="KW-0460">Magnesium</keyword>
<dbReference type="Gene3D" id="3.30.200.20">
    <property type="entry name" value="Phosphorylase Kinase, domain 1"/>
    <property type="match status" value="1"/>
</dbReference>
<dbReference type="Pfam" id="PF00069">
    <property type="entry name" value="Pkinase"/>
    <property type="match status" value="1"/>
</dbReference>
<keyword evidence="8" id="KW-0808">Transferase</keyword>
<dbReference type="CDD" id="cd06705">
    <property type="entry name" value="PDZ_MAST"/>
    <property type="match status" value="1"/>
</dbReference>
<evidence type="ECO:0000256" key="10">
    <source>
        <dbReference type="ARBA" id="ARBA00022777"/>
    </source>
</evidence>
<feature type="region of interest" description="Disordered" evidence="15">
    <location>
        <begin position="313"/>
        <end position="336"/>
    </location>
</feature>
<comment type="catalytic activity">
    <reaction evidence="14">
        <text>L-seryl-[protein] + ATP = O-phospho-L-seryl-[protein] + ADP + H(+)</text>
        <dbReference type="Rhea" id="RHEA:17989"/>
        <dbReference type="Rhea" id="RHEA-COMP:9863"/>
        <dbReference type="Rhea" id="RHEA-COMP:11604"/>
        <dbReference type="ChEBI" id="CHEBI:15378"/>
        <dbReference type="ChEBI" id="CHEBI:29999"/>
        <dbReference type="ChEBI" id="CHEBI:30616"/>
        <dbReference type="ChEBI" id="CHEBI:83421"/>
        <dbReference type="ChEBI" id="CHEBI:456216"/>
        <dbReference type="EC" id="2.7.11.1"/>
    </reaction>
</comment>
<feature type="compositionally biased region" description="Basic residues" evidence="15">
    <location>
        <begin position="1276"/>
        <end position="1288"/>
    </location>
</feature>
<dbReference type="PANTHER" id="PTHR24356">
    <property type="entry name" value="SERINE/THREONINE-PROTEIN KINASE"/>
    <property type="match status" value="1"/>
</dbReference>
<keyword evidence="20" id="KW-1185">Reference proteome</keyword>
<feature type="compositionally biased region" description="Polar residues" evidence="15">
    <location>
        <begin position="1298"/>
        <end position="1318"/>
    </location>
</feature>
<comment type="cofactor">
    <cofactor evidence="1">
        <name>Mg(2+)</name>
        <dbReference type="ChEBI" id="CHEBI:18420"/>
    </cofactor>
</comment>
<reference evidence="19 20" key="1">
    <citation type="submission" date="2018-08" db="EMBL/GenBank/DDBJ databases">
        <authorList>
            <person name="Laetsch R D."/>
            <person name="Stevens L."/>
            <person name="Kumar S."/>
            <person name="Blaxter L. M."/>
        </authorList>
    </citation>
    <scope>NUCLEOTIDE SEQUENCE [LARGE SCALE GENOMIC DNA]</scope>
</reference>
<evidence type="ECO:0000256" key="1">
    <source>
        <dbReference type="ARBA" id="ARBA00001946"/>
    </source>
</evidence>
<feature type="domain" description="Protein kinase" evidence="16">
    <location>
        <begin position="595"/>
        <end position="870"/>
    </location>
</feature>